<accession>A0A5N6QGD2</accession>
<dbReference type="PANTHER" id="PTHR33168">
    <property type="entry name" value="STRESS INDUCED PROTEIN-RELATED"/>
    <property type="match status" value="1"/>
</dbReference>
<proteinExistence type="predicted"/>
<dbReference type="OrthoDB" id="1688035at2759"/>
<dbReference type="AlphaFoldDB" id="A0A5N6QGD2"/>
<sequence length="114" mass="13170">MDLNSWWNSGTTSFKPGLNHDKNGYNRIVSSLDLMVARSKISRLRLLWRRLKRDKKKYFACTSNLDHVPSYNPHTYSQNFDNGSMWADPDNHSRSFSARFAVPATIFQTSQLVG</sequence>
<keyword evidence="2" id="KW-1185">Reference proteome</keyword>
<organism evidence="1 2">
    <name type="scientific">Carpinus fangiana</name>
    <dbReference type="NCBI Taxonomy" id="176857"/>
    <lineage>
        <taxon>Eukaryota</taxon>
        <taxon>Viridiplantae</taxon>
        <taxon>Streptophyta</taxon>
        <taxon>Embryophyta</taxon>
        <taxon>Tracheophyta</taxon>
        <taxon>Spermatophyta</taxon>
        <taxon>Magnoliopsida</taxon>
        <taxon>eudicotyledons</taxon>
        <taxon>Gunneridae</taxon>
        <taxon>Pentapetalae</taxon>
        <taxon>rosids</taxon>
        <taxon>fabids</taxon>
        <taxon>Fagales</taxon>
        <taxon>Betulaceae</taxon>
        <taxon>Carpinus</taxon>
    </lineage>
</organism>
<gene>
    <name evidence="1" type="ORF">FH972_002072</name>
</gene>
<evidence type="ECO:0000313" key="2">
    <source>
        <dbReference type="Proteomes" id="UP000327013"/>
    </source>
</evidence>
<name>A0A5N6QGD2_9ROSI</name>
<protein>
    <submittedName>
        <fullName evidence="1">Uncharacterized protein</fullName>
    </submittedName>
</protein>
<reference evidence="1 2" key="1">
    <citation type="submission" date="2019-06" db="EMBL/GenBank/DDBJ databases">
        <title>A chromosomal-level reference genome of Carpinus fangiana (Coryloideae, Betulaceae).</title>
        <authorList>
            <person name="Yang X."/>
            <person name="Wang Z."/>
            <person name="Zhang L."/>
            <person name="Hao G."/>
            <person name="Liu J."/>
            <person name="Yang Y."/>
        </authorList>
    </citation>
    <scope>NUCLEOTIDE SEQUENCE [LARGE SCALE GENOMIC DNA]</scope>
    <source>
        <strain evidence="1">Cfa_2016G</strain>
        <tissue evidence="1">Leaf</tissue>
    </source>
</reference>
<dbReference type="Proteomes" id="UP000327013">
    <property type="component" value="Chromosome 1"/>
</dbReference>
<evidence type="ECO:0000313" key="1">
    <source>
        <dbReference type="EMBL" id="KAE7997434.1"/>
    </source>
</evidence>
<dbReference type="EMBL" id="CM017321">
    <property type="protein sequence ID" value="KAE7997434.1"/>
    <property type="molecule type" value="Genomic_DNA"/>
</dbReference>